<evidence type="ECO:0000256" key="3">
    <source>
        <dbReference type="ARBA" id="ARBA00022729"/>
    </source>
</evidence>
<dbReference type="SUPFAM" id="SSF53850">
    <property type="entry name" value="Periplasmic binding protein-like II"/>
    <property type="match status" value="1"/>
</dbReference>
<comment type="subcellular location">
    <subcellularLocation>
        <location evidence="1">Periplasm</location>
    </subcellularLocation>
</comment>
<keyword evidence="3" id="KW-0732">Signal</keyword>
<comment type="caution">
    <text evidence="5">The sequence shown here is derived from an EMBL/GenBank/DDBJ whole genome shotgun (WGS) entry which is preliminary data.</text>
</comment>
<feature type="domain" description="Solute-binding protein family 3/N-terminal" evidence="4">
    <location>
        <begin position="31"/>
        <end position="259"/>
    </location>
</feature>
<dbReference type="CDD" id="cd01008">
    <property type="entry name" value="PBP2_NrtA_SsuA_CpmA_like"/>
    <property type="match status" value="1"/>
</dbReference>
<evidence type="ECO:0000313" key="6">
    <source>
        <dbReference type="Proteomes" id="UP000319130"/>
    </source>
</evidence>
<reference evidence="5 6" key="1">
    <citation type="submission" date="2019-03" db="EMBL/GenBank/DDBJ databases">
        <title>Metabolic potential of uncultured bacteria and archaea associated with petroleum seepage in deep-sea sediments.</title>
        <authorList>
            <person name="Dong X."/>
            <person name="Hubert C."/>
        </authorList>
    </citation>
    <scope>NUCLEOTIDE SEQUENCE [LARGE SCALE GENOMIC DNA]</scope>
    <source>
        <strain evidence="5">E29_bin52</strain>
    </source>
</reference>
<dbReference type="Gene3D" id="3.40.190.10">
    <property type="entry name" value="Periplasmic binding protein-like II"/>
    <property type="match status" value="2"/>
</dbReference>
<name>A0A523VWC6_UNCAE</name>
<comment type="similarity">
    <text evidence="2">Belongs to the bacterial solute-binding protein SsuA/TauA family.</text>
</comment>
<protein>
    <recommendedName>
        <fullName evidence="4">Solute-binding protein family 3/N-terminal domain-containing protein</fullName>
    </recommendedName>
</protein>
<dbReference type="GO" id="GO:0042918">
    <property type="term" value="P:alkanesulfonate transmembrane transport"/>
    <property type="evidence" value="ECO:0007669"/>
    <property type="project" value="TreeGrafter"/>
</dbReference>
<evidence type="ECO:0000259" key="4">
    <source>
        <dbReference type="SMART" id="SM00062"/>
    </source>
</evidence>
<proteinExistence type="inferred from homology"/>
<dbReference type="GO" id="GO:0042597">
    <property type="term" value="C:periplasmic space"/>
    <property type="evidence" value="ECO:0007669"/>
    <property type="project" value="UniProtKB-SubCell"/>
</dbReference>
<dbReference type="Proteomes" id="UP000319130">
    <property type="component" value="Unassembled WGS sequence"/>
</dbReference>
<accession>A0A523VWC6</accession>
<organism evidence="5 6">
    <name type="scientific">Aerophobetes bacterium</name>
    <dbReference type="NCBI Taxonomy" id="2030807"/>
    <lineage>
        <taxon>Bacteria</taxon>
        <taxon>Candidatus Aerophobota</taxon>
    </lineage>
</organism>
<dbReference type="PANTHER" id="PTHR30024:SF47">
    <property type="entry name" value="TAURINE-BINDING PERIPLASMIC PROTEIN"/>
    <property type="match status" value="1"/>
</dbReference>
<dbReference type="Pfam" id="PF09084">
    <property type="entry name" value="NMT1"/>
    <property type="match status" value="1"/>
</dbReference>
<dbReference type="SMART" id="SM00062">
    <property type="entry name" value="PBPb"/>
    <property type="match status" value="1"/>
</dbReference>
<sequence>LVVIIALGLAVGGYFFLRQRQLKKYTGPVEKITVAGARSGALVYVAHDQGFFEENGLDVTIKSFEAGKLAVDALLTGETDMATGAEFVVVSNSFDHDDLRILGVVSAANICKVVARKDRGITQPTDLKGKRIGITKKSAGEFYLGTFLTFNGLTFADVEIADLKPSAIVESMERGTIDAALTWEPHVLKIADHLQTDAVVWDGQSGQDFYFLLLTREEWLKEHTSAAKRFMRTLVQAEEYTKENNELASQLISEHFQIDAQDMQVFWPNHRFDVALPQALLIAMEDEARWRIENNMTAATEIPSYLDYVYLDALEEVKPEAVTIIR</sequence>
<dbReference type="PANTHER" id="PTHR30024">
    <property type="entry name" value="ALIPHATIC SULFONATES-BINDING PROTEIN-RELATED"/>
    <property type="match status" value="1"/>
</dbReference>
<dbReference type="InterPro" id="IPR015168">
    <property type="entry name" value="SsuA/THI5"/>
</dbReference>
<gene>
    <name evidence="5" type="ORF">E3J48_08325</name>
</gene>
<evidence type="ECO:0000256" key="2">
    <source>
        <dbReference type="ARBA" id="ARBA00010742"/>
    </source>
</evidence>
<dbReference type="InterPro" id="IPR001638">
    <property type="entry name" value="Solute-binding_3/MltF_N"/>
</dbReference>
<feature type="non-terminal residue" evidence="5">
    <location>
        <position position="1"/>
    </location>
</feature>
<evidence type="ECO:0000256" key="1">
    <source>
        <dbReference type="ARBA" id="ARBA00004418"/>
    </source>
</evidence>
<evidence type="ECO:0000313" key="5">
    <source>
        <dbReference type="EMBL" id="TET59041.1"/>
    </source>
</evidence>
<dbReference type="EMBL" id="SOIZ01000382">
    <property type="protein sequence ID" value="TET59041.1"/>
    <property type="molecule type" value="Genomic_DNA"/>
</dbReference>
<dbReference type="AlphaFoldDB" id="A0A523VWC6"/>